<sequence length="279" mass="30659">MNDPTDKDALIESFAGTYNSSSTASSWELVQQYQRVLEYTSKNPNKGSSAVASALNLPRSRIRSWVDGDGRPDAVRGIQRAESHGLLDLSWEGQTLRSLTTLVAWIFSGGSINEVYVPSFALSGGDRDIVESALEDLGAGWTEFNAGESDRVTELRPTEDASVLGRLLLTLGAPLGAKNRETDLQLPRYLHDAPEELRLLFARTYIGNRATDRADRPKTPIQLAEKRSPVFREELRSFFESLVGEGEVRGEAESYRLSAEAVDKLALKPVVISSSRVDG</sequence>
<proteinExistence type="predicted"/>
<name>A0AAW4PJP0_9EURY</name>
<dbReference type="EMBL" id="RKLT01000030">
    <property type="protein sequence ID" value="MBX0297868.1"/>
    <property type="molecule type" value="Genomic_DNA"/>
</dbReference>
<evidence type="ECO:0008006" key="3">
    <source>
        <dbReference type="Google" id="ProtNLM"/>
    </source>
</evidence>
<dbReference type="Proteomes" id="UP001430455">
    <property type="component" value="Unassembled WGS sequence"/>
</dbReference>
<organism evidence="1 2">
    <name type="scientific">Haloarcula nitratireducens</name>
    <dbReference type="NCBI Taxonomy" id="2487749"/>
    <lineage>
        <taxon>Archaea</taxon>
        <taxon>Methanobacteriati</taxon>
        <taxon>Methanobacteriota</taxon>
        <taxon>Stenosarchaea group</taxon>
        <taxon>Halobacteria</taxon>
        <taxon>Halobacteriales</taxon>
        <taxon>Haloarculaceae</taxon>
        <taxon>Haloarcula</taxon>
    </lineage>
</organism>
<protein>
    <recommendedName>
        <fullName evidence="3">XRE family transcriptional regulator</fullName>
    </recommendedName>
</protein>
<comment type="caution">
    <text evidence="1">The sequence shown here is derived from an EMBL/GenBank/DDBJ whole genome shotgun (WGS) entry which is preliminary data.</text>
</comment>
<dbReference type="AlphaFoldDB" id="A0AAW4PJP0"/>
<accession>A0AAW4PJP0</accession>
<evidence type="ECO:0000313" key="2">
    <source>
        <dbReference type="Proteomes" id="UP001430455"/>
    </source>
</evidence>
<evidence type="ECO:0000313" key="1">
    <source>
        <dbReference type="EMBL" id="MBX0297868.1"/>
    </source>
</evidence>
<reference evidence="1 2" key="1">
    <citation type="submission" date="2021-06" db="EMBL/GenBank/DDBJ databases">
        <title>Halomicroarcula sp. a new haloarchaeum isolated from saline soil.</title>
        <authorList>
            <person name="Duran-Viseras A."/>
            <person name="Sanchez-Porro C."/>
            <person name="Ventosa A."/>
        </authorList>
    </citation>
    <scope>NUCLEOTIDE SEQUENCE [LARGE SCALE GENOMIC DNA]</scope>
    <source>
        <strain evidence="1 2">F27</strain>
    </source>
</reference>
<gene>
    <name evidence="1" type="ORF">EGH23_23670</name>
</gene>
<keyword evidence="2" id="KW-1185">Reference proteome</keyword>
<dbReference type="RefSeq" id="WP_220582453.1">
    <property type="nucleotide sequence ID" value="NZ_RKLT01000030.1"/>
</dbReference>